<dbReference type="PROSITE" id="PS50060">
    <property type="entry name" value="MAM_2"/>
    <property type="match status" value="1"/>
</dbReference>
<feature type="domain" description="MAM" evidence="3">
    <location>
        <begin position="158"/>
        <end position="317"/>
    </location>
</feature>
<keyword evidence="2" id="KW-0732">Signal</keyword>
<dbReference type="InterPro" id="IPR000998">
    <property type="entry name" value="MAM_dom"/>
</dbReference>
<dbReference type="OrthoDB" id="412155at2759"/>
<evidence type="ECO:0000313" key="5">
    <source>
        <dbReference type="Proteomes" id="UP000596742"/>
    </source>
</evidence>
<dbReference type="Gene3D" id="2.60.120.200">
    <property type="match status" value="1"/>
</dbReference>
<name>A0A8B6H321_MYTGA</name>
<dbReference type="InterPro" id="IPR051560">
    <property type="entry name" value="MAM_domain-containing"/>
</dbReference>
<protein>
    <recommendedName>
        <fullName evidence="3">MAM domain-containing protein</fullName>
    </recommendedName>
</protein>
<dbReference type="InterPro" id="IPR013320">
    <property type="entry name" value="ConA-like_dom_sf"/>
</dbReference>
<evidence type="ECO:0000256" key="2">
    <source>
        <dbReference type="SAM" id="SignalP"/>
    </source>
</evidence>
<gene>
    <name evidence="4" type="ORF">MGAL_10B077338</name>
</gene>
<organism evidence="4 5">
    <name type="scientific">Mytilus galloprovincialis</name>
    <name type="common">Mediterranean mussel</name>
    <dbReference type="NCBI Taxonomy" id="29158"/>
    <lineage>
        <taxon>Eukaryota</taxon>
        <taxon>Metazoa</taxon>
        <taxon>Spiralia</taxon>
        <taxon>Lophotrochozoa</taxon>
        <taxon>Mollusca</taxon>
        <taxon>Bivalvia</taxon>
        <taxon>Autobranchia</taxon>
        <taxon>Pteriomorphia</taxon>
        <taxon>Mytilida</taxon>
        <taxon>Mytiloidea</taxon>
        <taxon>Mytilidae</taxon>
        <taxon>Mytilinae</taxon>
        <taxon>Mytilus</taxon>
    </lineage>
</organism>
<dbReference type="PANTHER" id="PTHR23282:SF101">
    <property type="entry name" value="MAM DOMAIN-CONTAINING PROTEIN"/>
    <property type="match status" value="1"/>
</dbReference>
<keyword evidence="1" id="KW-0175">Coiled coil</keyword>
<feature type="signal peptide" evidence="2">
    <location>
        <begin position="1"/>
        <end position="16"/>
    </location>
</feature>
<dbReference type="EMBL" id="UYJE01009397">
    <property type="protein sequence ID" value="VDI73087.1"/>
    <property type="molecule type" value="Genomic_DNA"/>
</dbReference>
<evidence type="ECO:0000259" key="3">
    <source>
        <dbReference type="PROSITE" id="PS50060"/>
    </source>
</evidence>
<proteinExistence type="predicted"/>
<dbReference type="SUPFAM" id="SSF49899">
    <property type="entry name" value="Concanavalin A-like lectins/glucanases"/>
    <property type="match status" value="1"/>
</dbReference>
<dbReference type="GO" id="GO:0016020">
    <property type="term" value="C:membrane"/>
    <property type="evidence" value="ECO:0007669"/>
    <property type="project" value="InterPro"/>
</dbReference>
<dbReference type="Proteomes" id="UP000596742">
    <property type="component" value="Unassembled WGS sequence"/>
</dbReference>
<sequence>MRVAIIFSFFVFFVNGNVFGSNTQNSLNIDKKETEIEDIRLEVNVMKGNYHDLLKRVIDNENTIELLENDKQYLTNEVENLKRQLSCEIEELHVITGEHQQDLNETNFDLDHSGHSFNKTVQELGYKVDVLETKLLCLERKNSEESLEEWNNKTEVVSVCTFETIEEENCVFYNDETGLDKRNWIRHLSSTKTCVTDPCRSMAGNYYMYTDNLNYLDNALLVSKILQQGVKLCLSFNYNFMYGPSSWILEVIASSSGNNRTIFTTSGIHSYQWFYKKLYIQPECNLQIMFNGIDTANYNYGKISLDNIMLFTGECGPQTFP</sequence>
<dbReference type="SMART" id="SM00137">
    <property type="entry name" value="MAM"/>
    <property type="match status" value="1"/>
</dbReference>
<dbReference type="PANTHER" id="PTHR23282">
    <property type="entry name" value="APICAL ENDOSOMAL GLYCOPROTEIN PRECURSOR"/>
    <property type="match status" value="1"/>
</dbReference>
<reference evidence="4" key="1">
    <citation type="submission" date="2018-11" db="EMBL/GenBank/DDBJ databases">
        <authorList>
            <person name="Alioto T."/>
            <person name="Alioto T."/>
        </authorList>
    </citation>
    <scope>NUCLEOTIDE SEQUENCE</scope>
</reference>
<evidence type="ECO:0000313" key="4">
    <source>
        <dbReference type="EMBL" id="VDI73087.1"/>
    </source>
</evidence>
<keyword evidence="5" id="KW-1185">Reference proteome</keyword>
<dbReference type="AlphaFoldDB" id="A0A8B6H321"/>
<evidence type="ECO:0000256" key="1">
    <source>
        <dbReference type="SAM" id="Coils"/>
    </source>
</evidence>
<accession>A0A8B6H321</accession>
<feature type="chain" id="PRO_5032692783" description="MAM domain-containing protein" evidence="2">
    <location>
        <begin position="17"/>
        <end position="321"/>
    </location>
</feature>
<feature type="coiled-coil region" evidence="1">
    <location>
        <begin position="29"/>
        <end position="91"/>
    </location>
</feature>
<comment type="caution">
    <text evidence="4">The sequence shown here is derived from an EMBL/GenBank/DDBJ whole genome shotgun (WGS) entry which is preliminary data.</text>
</comment>
<dbReference type="Pfam" id="PF00629">
    <property type="entry name" value="MAM"/>
    <property type="match status" value="1"/>
</dbReference>